<evidence type="ECO:0000256" key="2">
    <source>
        <dbReference type="ARBA" id="ARBA00010916"/>
    </source>
</evidence>
<evidence type="ECO:0008006" key="12">
    <source>
        <dbReference type="Google" id="ProtNLM"/>
    </source>
</evidence>
<evidence type="ECO:0000256" key="8">
    <source>
        <dbReference type="SAM" id="Coils"/>
    </source>
</evidence>
<feature type="compositionally biased region" description="Basic residues" evidence="9">
    <location>
        <begin position="125"/>
        <end position="143"/>
    </location>
</feature>
<feature type="region of interest" description="Disordered" evidence="9">
    <location>
        <begin position="98"/>
        <end position="171"/>
    </location>
</feature>
<evidence type="ECO:0000313" key="11">
    <source>
        <dbReference type="Proteomes" id="UP000054558"/>
    </source>
</evidence>
<dbReference type="OMA" id="DPDMGLR"/>
<evidence type="ECO:0000256" key="9">
    <source>
        <dbReference type="SAM" id="MobiDB-lite"/>
    </source>
</evidence>
<keyword evidence="6" id="KW-0804">Transcription</keyword>
<dbReference type="STRING" id="105231.A0A1Y1I1X8"/>
<keyword evidence="5 8" id="KW-0175">Coiled coil</keyword>
<dbReference type="PANTHER" id="PTHR13476">
    <property type="entry name" value="CHROMATIN MODIFICATION-RELATED PROTEIN MEAF6"/>
    <property type="match status" value="1"/>
</dbReference>
<keyword evidence="11" id="KW-1185">Reference proteome</keyword>
<dbReference type="Pfam" id="PF09340">
    <property type="entry name" value="NuA4"/>
    <property type="match status" value="1"/>
</dbReference>
<evidence type="ECO:0000256" key="6">
    <source>
        <dbReference type="ARBA" id="ARBA00023163"/>
    </source>
</evidence>
<dbReference type="Proteomes" id="UP000054558">
    <property type="component" value="Unassembled WGS sequence"/>
</dbReference>
<comment type="subcellular location">
    <subcellularLocation>
        <location evidence="1">Nucleus</location>
    </subcellularLocation>
</comment>
<evidence type="ECO:0000313" key="10">
    <source>
        <dbReference type="EMBL" id="GAQ84925.1"/>
    </source>
</evidence>
<feature type="compositionally biased region" description="Acidic residues" evidence="9">
    <location>
        <begin position="162"/>
        <end position="171"/>
    </location>
</feature>
<evidence type="ECO:0000256" key="7">
    <source>
        <dbReference type="ARBA" id="ARBA00023242"/>
    </source>
</evidence>
<feature type="compositionally biased region" description="Basic and acidic residues" evidence="9">
    <location>
        <begin position="98"/>
        <end position="112"/>
    </location>
</feature>
<keyword evidence="4" id="KW-0805">Transcription regulation</keyword>
<evidence type="ECO:0000256" key="5">
    <source>
        <dbReference type="ARBA" id="ARBA00023054"/>
    </source>
</evidence>
<sequence length="171" mass="18600">MTSAARAPGAGTGQSTLTLLMQKKEKLEDELRGVEKQVYDLETTYLDTSSSTGNVLKGFDGFLSNSKSVSKRSRGFKVEDRLFSLSSITSPAVQELEAAREESKLEQIEKGQRPKGLLPGSGTAKGRKPGPKPGTHHNKRPKHQMSAPSPQLSESGPPIPYDENDVETYLQ</sequence>
<keyword evidence="7" id="KW-0539">Nucleus</keyword>
<feature type="coiled-coil region" evidence="8">
    <location>
        <begin position="17"/>
        <end position="44"/>
    </location>
</feature>
<accession>A0A1Y1I1X8</accession>
<organism evidence="10 11">
    <name type="scientific">Klebsormidium nitens</name>
    <name type="common">Green alga</name>
    <name type="synonym">Ulothrix nitens</name>
    <dbReference type="NCBI Taxonomy" id="105231"/>
    <lineage>
        <taxon>Eukaryota</taxon>
        <taxon>Viridiplantae</taxon>
        <taxon>Streptophyta</taxon>
        <taxon>Klebsormidiophyceae</taxon>
        <taxon>Klebsormidiales</taxon>
        <taxon>Klebsormidiaceae</taxon>
        <taxon>Klebsormidium</taxon>
    </lineage>
</organism>
<dbReference type="GO" id="GO:0000123">
    <property type="term" value="C:histone acetyltransferase complex"/>
    <property type="evidence" value="ECO:0000318"/>
    <property type="project" value="GO_Central"/>
</dbReference>
<comment type="similarity">
    <text evidence="2">Belongs to the EAF6 family.</text>
</comment>
<evidence type="ECO:0000256" key="4">
    <source>
        <dbReference type="ARBA" id="ARBA00023015"/>
    </source>
</evidence>
<keyword evidence="3" id="KW-0156">Chromatin regulator</keyword>
<dbReference type="AlphaFoldDB" id="A0A1Y1I1X8"/>
<evidence type="ECO:0000256" key="3">
    <source>
        <dbReference type="ARBA" id="ARBA00022853"/>
    </source>
</evidence>
<dbReference type="InterPro" id="IPR015418">
    <property type="entry name" value="Eaf6"/>
</dbReference>
<dbReference type="GO" id="GO:0005634">
    <property type="term" value="C:nucleus"/>
    <property type="evidence" value="ECO:0007669"/>
    <property type="project" value="UniProtKB-SubCell"/>
</dbReference>
<dbReference type="EMBL" id="DF237162">
    <property type="protein sequence ID" value="GAQ84925.1"/>
    <property type="molecule type" value="Genomic_DNA"/>
</dbReference>
<proteinExistence type="inferred from homology"/>
<evidence type="ECO:0000256" key="1">
    <source>
        <dbReference type="ARBA" id="ARBA00004123"/>
    </source>
</evidence>
<gene>
    <name evidence="10" type="ORF">KFL_002130020</name>
</gene>
<protein>
    <recommendedName>
        <fullName evidence="12">Chromatin modification-related protein MEAF6</fullName>
    </recommendedName>
</protein>
<name>A0A1Y1I1X8_KLENI</name>
<dbReference type="OrthoDB" id="440324at2759"/>
<reference evidence="10 11" key="1">
    <citation type="journal article" date="2014" name="Nat. Commun.">
        <title>Klebsormidium flaccidum genome reveals primary factors for plant terrestrial adaptation.</title>
        <authorList>
            <person name="Hori K."/>
            <person name="Maruyama F."/>
            <person name="Fujisawa T."/>
            <person name="Togashi T."/>
            <person name="Yamamoto N."/>
            <person name="Seo M."/>
            <person name="Sato S."/>
            <person name="Yamada T."/>
            <person name="Mori H."/>
            <person name="Tajima N."/>
            <person name="Moriyama T."/>
            <person name="Ikeuchi M."/>
            <person name="Watanabe M."/>
            <person name="Wada H."/>
            <person name="Kobayashi K."/>
            <person name="Saito M."/>
            <person name="Masuda T."/>
            <person name="Sasaki-Sekimoto Y."/>
            <person name="Mashiguchi K."/>
            <person name="Awai K."/>
            <person name="Shimojima M."/>
            <person name="Masuda S."/>
            <person name="Iwai M."/>
            <person name="Nobusawa T."/>
            <person name="Narise T."/>
            <person name="Kondo S."/>
            <person name="Saito H."/>
            <person name="Sato R."/>
            <person name="Murakawa M."/>
            <person name="Ihara Y."/>
            <person name="Oshima-Yamada Y."/>
            <person name="Ohtaka K."/>
            <person name="Satoh M."/>
            <person name="Sonobe K."/>
            <person name="Ishii M."/>
            <person name="Ohtani R."/>
            <person name="Kanamori-Sato M."/>
            <person name="Honoki R."/>
            <person name="Miyazaki D."/>
            <person name="Mochizuki H."/>
            <person name="Umetsu J."/>
            <person name="Higashi K."/>
            <person name="Shibata D."/>
            <person name="Kamiya Y."/>
            <person name="Sato N."/>
            <person name="Nakamura Y."/>
            <person name="Tabata S."/>
            <person name="Ida S."/>
            <person name="Kurokawa K."/>
            <person name="Ohta H."/>
        </authorList>
    </citation>
    <scope>NUCLEOTIDE SEQUENCE [LARGE SCALE GENOMIC DNA]</scope>
    <source>
        <strain evidence="10 11">NIES-2285</strain>
    </source>
</reference>
<dbReference type="GO" id="GO:0006325">
    <property type="term" value="P:chromatin organization"/>
    <property type="evidence" value="ECO:0007669"/>
    <property type="project" value="UniProtKB-KW"/>
</dbReference>